<feature type="region of interest" description="Disordered" evidence="2">
    <location>
        <begin position="752"/>
        <end position="790"/>
    </location>
</feature>
<feature type="coiled-coil region" evidence="1">
    <location>
        <begin position="5449"/>
        <end position="5506"/>
    </location>
</feature>
<evidence type="ECO:0000313" key="5">
    <source>
        <dbReference type="RefSeq" id="XP_036360723.1"/>
    </source>
</evidence>
<feature type="compositionally biased region" description="Basic and acidic residues" evidence="2">
    <location>
        <begin position="810"/>
        <end position="819"/>
    </location>
</feature>
<dbReference type="SUPFAM" id="SSF54001">
    <property type="entry name" value="Cysteine proteinases"/>
    <property type="match status" value="1"/>
</dbReference>
<dbReference type="PANTHER" id="PTHR47020">
    <property type="entry name" value="HILLARIN"/>
    <property type="match status" value="1"/>
</dbReference>
<dbReference type="Pfam" id="PF23265">
    <property type="entry name" value="Ig-like_KY"/>
    <property type="match status" value="3"/>
</dbReference>
<keyword evidence="4" id="KW-1185">Reference proteome</keyword>
<feature type="compositionally biased region" description="Basic and acidic residues" evidence="2">
    <location>
        <begin position="828"/>
        <end position="864"/>
    </location>
</feature>
<keyword evidence="1" id="KW-0175">Coiled coil</keyword>
<feature type="region of interest" description="Disordered" evidence="2">
    <location>
        <begin position="810"/>
        <end position="887"/>
    </location>
</feature>
<evidence type="ECO:0000313" key="4">
    <source>
        <dbReference type="Proteomes" id="UP000515154"/>
    </source>
</evidence>
<dbReference type="InterPro" id="IPR056564">
    <property type="entry name" value="Ig-like_KY"/>
</dbReference>
<organism evidence="4 5">
    <name type="scientific">Octopus sinensis</name>
    <name type="common">East Asian common octopus</name>
    <dbReference type="NCBI Taxonomy" id="2607531"/>
    <lineage>
        <taxon>Eukaryota</taxon>
        <taxon>Metazoa</taxon>
        <taxon>Spiralia</taxon>
        <taxon>Lophotrochozoa</taxon>
        <taxon>Mollusca</taxon>
        <taxon>Cephalopoda</taxon>
        <taxon>Coleoidea</taxon>
        <taxon>Octopodiformes</taxon>
        <taxon>Octopoda</taxon>
        <taxon>Incirrata</taxon>
        <taxon>Octopodidae</taxon>
        <taxon>Octopus</taxon>
    </lineage>
</organism>
<feature type="domain" description="KY-like immunoglobulin-like" evidence="3">
    <location>
        <begin position="540"/>
        <end position="645"/>
    </location>
</feature>
<feature type="compositionally biased region" description="Low complexity" evidence="2">
    <location>
        <begin position="6575"/>
        <end position="6585"/>
    </location>
</feature>
<evidence type="ECO:0000259" key="3">
    <source>
        <dbReference type="Pfam" id="PF23265"/>
    </source>
</evidence>
<feature type="coiled-coil region" evidence="1">
    <location>
        <begin position="1669"/>
        <end position="1716"/>
    </location>
</feature>
<feature type="domain" description="KY-like immunoglobulin-like" evidence="3">
    <location>
        <begin position="424"/>
        <end position="529"/>
    </location>
</feature>
<dbReference type="InterPro" id="IPR053041">
    <property type="entry name" value="Transglut-like_Superfamily_Mod"/>
</dbReference>
<dbReference type="Proteomes" id="UP000515154">
    <property type="component" value="Linkage group LG7"/>
</dbReference>
<feature type="domain" description="KY-like immunoglobulin-like" evidence="3">
    <location>
        <begin position="277"/>
        <end position="409"/>
    </location>
</feature>
<dbReference type="InterPro" id="IPR038765">
    <property type="entry name" value="Papain-like_cys_pep_sf"/>
</dbReference>
<feature type="coiled-coil region" evidence="1">
    <location>
        <begin position="2449"/>
        <end position="2500"/>
    </location>
</feature>
<feature type="region of interest" description="Disordered" evidence="2">
    <location>
        <begin position="4590"/>
        <end position="4616"/>
    </location>
</feature>
<name>A0A7E6EZI8_9MOLL</name>
<feature type="compositionally biased region" description="Polar residues" evidence="2">
    <location>
        <begin position="6534"/>
        <end position="6565"/>
    </location>
</feature>
<feature type="compositionally biased region" description="Polar residues" evidence="2">
    <location>
        <begin position="4594"/>
        <end position="4605"/>
    </location>
</feature>
<reference evidence="5" key="1">
    <citation type="submission" date="2025-08" db="UniProtKB">
        <authorList>
            <consortium name="RefSeq"/>
        </authorList>
    </citation>
    <scope>IDENTIFICATION</scope>
</reference>
<evidence type="ECO:0000256" key="1">
    <source>
        <dbReference type="SAM" id="Coils"/>
    </source>
</evidence>
<dbReference type="RefSeq" id="XP_036360723.1">
    <property type="nucleotide sequence ID" value="XM_036504830.1"/>
</dbReference>
<feature type="region of interest" description="Disordered" evidence="2">
    <location>
        <begin position="6525"/>
        <end position="6596"/>
    </location>
</feature>
<protein>
    <submittedName>
        <fullName evidence="5">Uncharacterized protein LOC115214248</fullName>
    </submittedName>
</protein>
<dbReference type="KEGG" id="osn:115214248"/>
<dbReference type="PANTHER" id="PTHR47020:SF1">
    <property type="entry name" value="HILLARIN"/>
    <property type="match status" value="1"/>
</dbReference>
<gene>
    <name evidence="5" type="primary">LOC115214248</name>
</gene>
<dbReference type="Gene3D" id="3.10.620.30">
    <property type="match status" value="1"/>
</dbReference>
<sequence>MVVTKSEYLARVQSELSRYRYFEKEPTPQLLAEVQRKCSTLSIPIPRDDKGGILPYPTTKSKKEIFNREKYSEVDNHALKAPTELHAAELSELVSYLLKPAKTDVAKVRVIFRWISGQDLLRYKHIHAPPKESAAMYLNDLKQNKGSYESLFRQMCKYAGIPCEKITGYAKGVSYNVGEDIGDTARNTWNAVLVDKSWRLIDMQWASRQVVTQDKGEWELIDDGTGSKPAKSEDSDVSYDIYAYEEFYFLTDPEEFVYSHFPDEEAWQLLARPMTFEEFQKIAYLRSKFFELSMTVMSHPWCVLQAVNGEANLDMGFISDTMKFSYNLYRSTKVEHKQIQGNVDMDKFLFLETIPDDKTLSVEIFFPTTGKFKAEIFGRDTNETDTVLKWLCTYVFYCETPKTNCRPLPQNPRKEWGPGSDTISMGMEAITHKRGKINVDDGEVEVKFSLNKDRDFLHKLTTEDNKTLDNYTVHRIENGEVIFHARVPGKGQYMLSIMAKEDDEEGGYPSVCNYLLRCDEEFPPLEPFPEIPNGELGPTDEFKKLGLALVENCSAMVTVDKTGQLYFKMKIPKTVEFFAKLGLLIDGNVEDKSEYVSWYREGEIVTFELRFGQKGSYRFNLFAKPAGQPGGFPRAFSSIIEVPIPMMVAMSFPEKYAGWTDECKLIEPFNKNLPSKDKVDFAAVVPNAKAVAVVGNEWTQLKKDKDGVWKNSVATIEEGKPMFLSAKFDEAGNSFSHLLKYDVISKEKMDEIARDQKKAHSDADAEYHERTKMKETLKKKAEEKRKQEALEKRRRMELQIMEDGEKKQIEERLDFEEAGKTLSSSDSTARRLEEERKKREEDRKKKDEKIRKREADIIQKRDSRSPATPEDSYFGRPSSTRGSKSADALRDQLKLAIKQKNKVNLERAIAECEAAKLPEIEADLYQAKSFLNSLDSGRPASASPETLRDQLKRAIIQKDKPNLEKAIEEYEASGIRSADDDLQKAKCLLETLGGGRGGIKTPESLRKNLETALKKKDVNLLEQAINECKSSGFAELDSHIDPAQETLENLKNNLRGNTLKNLQSQIRTAIKHKNKPRLERLVDECESSGYEELQPDILIAKEILEELGNTREGAKSPDLFRDRLKSSLKYQNKPRMENVISEMEGAKYPELFNQLHEARAFLDALSEGDKGLSVEYLREALKKAMRKKDKESLEETIEKCVEFNYPELESEIHHARDILELMRTGRAGSKSPFALREQLNKAIDENDIDALQKTIEECEETGYAELGYDLSRARDKLHSLGCGKGGTQTPDSFREKLKSAMKLKEKQKLEEAINECVAAGFSELQTDIHEARDMFYVLGGGVGGIETPQNLREKLNSAIEKKNVEDLKSVIAECEQIGYPELGAELSKARDTLESLGGGRGGIKSPDELRKKLMAARNNDDKSELERIILECAAAGMHELEADIQEARDSLYLSGAALQGQNYAEALRHRLQTAITDQDKRALETLIYESENACLPELGFEVYKAREMLESLGGGSGGYLSPDILRKKLKAAKERKDIDDLGRIINECVAAGMPKLSSDIIDARESLDILCGGTGKMKPSEILHNELREAISSKNIDNLNKSIDECEAAGYLELSHDLKKARATLESLGGCYGGSKTPDIYRNKIRTAIKEKDKSALEKAINSSIALGMPELDSEILQAKKALKRLKQDFKARKPVEILRSELQEATRSKDKSNLEKLIGECEIAEYPELSIDLCKARDALESLGGGRGGSKTSATLREKIKTAEERKDIDGLEKCINECLSAGMSDLDSDISRARDSLHVLRGESGTAKSSQDLQDKLSKAILSKDKESLSKSIDECEDTGYLELSPYLKNARDILESLGGGRGGLKTPEILRQKLESARNQNDKQHLEKVLNECIAAGMPELDNDIELARNDLDYIGYDVRGIKTPETLRDEIKSAVRLKDKNALKRLIDESEKCAFPEVAGDLRRARDTLQSLGGGRGGSLTPDDLRKTLQNAVAQKDKPVIQRAISKCIAVGMPELDNDILQARKMLEILKGTSGDFKPPNVLRDQLKMAMRQKNIPALQKAIQECEAAEYPEIGTDLRKARETLESLGGGRGGTKSPDLLREKLKLAMRKNDQDLIMDSINECIASGFSELDADVQKARDTVGYYQETEDHKSPEKLRDELNAAMRQKDRSSLERSISECEEAGYPEISSDLSEARNALESLGGGRGGLKNPDSLRGKLKMAVRWKDRPHLESVINECVASGFPELETEVHEARDVLNLLEGGVGGKMSPKDLRDKLKQAVNWKDRLHLEKAIDECEGAGYPELGSDLRRARTTLQSIGGGLGGHKTPEDLREKLESAMLQKNRPTLERIINECVASGFPELDSDISRARDLLKKLGGGRRAHMTPDALRSRLKMAIDEKDQGKLEAVIIDCEEAVYPELGSELRKARDTLASLGGGRGGVKNAEAIADKMKRAIRRKDRLSLERIINEAIAAGLPELDEEIENAQQILGQLDNTTKDSKSPDALLAWLKDASRQKNVQELVKAINESEKVKSPEISFALRKARRVLQSLGGHSEDAKTTENLSEKLRNAIKEKDIVKLEKTINDCVSAGIPELDFDIQEARDLLSILQGGAGGFKSPHILREEMKQARQKQDKEALEIVIKECEAAGYPELSFDLQKTKYMLRSVTGGREALASAEVLKEEIESAVAQKSRSRLARLIEECESVGYPELSHHLRRARDALENLGGGRGGSKSASELLEKLKSAIEGKNVLALDKALSESVSAGMPELDFEIQHARNVLNILDGGSGDLKSADVLRTELDNAIKDMDIPQLEKVIKECEDAGFPELGYDLRRARNTLKSLGGGYGGSKTVETLSQRLAVAVKECDPEKIQKAINECLASGFPELETDVKKARKFLRSPHFYDAETLRTKLVTAMKQKEPGELAKAIRECERAEYPELNRDLRKARDLLKSLGGGLGGTKTPDCLIEKLKSARAKKDRDLIKNTINECVSAGMSELDNEIQLSRETLDIMEGGTGATKAPDVLVSQLKSATRQKDKAALAKLIIECEEAGYPEIANDLWKARETLHSICGEYGGTKTPRTLLNRLIKAMEMRDKDALEKIINECVASGFPQLDADIQQARNILDVLEFGSGETIPSRTLRGQLETAMEENDKDKLEKVIQDCEDVLYPELGLPLSDARDMLEIMTGSRGGSKTPETLLDKLKKAVWRKDRKKIEKRINECVAAGFPELDQDIQKARELLEELGESYEGTKLSNALRDKLKSAMKRKDKAALENAIMECEVAAYPELSFYLRRAREVLESLSGSTGGIKTFPILLDKLKRAMKRKDRAILERVINECVAAGMPELDPCIQEARELLSSLKGTSGAFKSSDVLREQLVTATKEKNRGKLLAAIEECEDAEFLELSAYLRKARETLEMMGGGAGGYKTADTLREKLENAIALKDRSILEQVINECISSGFSGLDADIQTARDLLETLEFQDEDIEEDVKSPESLRYELETAMEQKDMGSLLQAITESEISGYPELSSHLRQARDVLESIGGGRGMKSPEILREKLKDALSKGDKSTIENVIVECVAHGMPELDSDINKAREKLEKIRDISRGPSLPTPDALREELKKATRQKDKRALENIIDVCETTGYPELGPDLCRARNALQQIGGGRGGSLSPDIMKRKLKDAMTEKDKRNLDRIINECTAAGLPELEMDLQKARRLSNILGGGTGDIKSPNELHDQLSMAVRKKDIDTLNKAIMECEAAGYPELDADIRKARVALKNLGGGSRGGSKSPEALRRMLSDAVQHGDKDQLESAVNECVAAGLQELDTDVQQAREVLHHLREKHRPGSRSPVSLRNELKEATKERNRPLLEKLIRECEEAKYPELSSDLKQARDTLKSLSGESGGTISEDTLRDKLEDAVKTKDKSELDRVIRESVAAGMPGLDADIQKARRVSDILGGGSGDVVPSDTLQSQLARAIRQKDIGELKKAIADCEKAGYPELAADVCKARDTLEALGGGRGGSKTPDSLRTNLRNAMREGDKGKLDRVINECVAAGMPELDSDIERARNALEDMKQSSTGVKSPESLREQLKAAQTGRNKEKLEYIISECIAAGFPELNSDIYQARIVLKDMEMNPKQEPSSADFLRDELKKAAKSRDKSALERIIGECEQVAYPEIAFDLMEAREILKEMSGSHGGNLSMNTLREKLKDAIKERDKTVLDDVIGKCVASGIPQLQADIHQARKVSDILDGGTGDLKSSNILRAQLQDAVRQRNVSDLDNIIQEAENLAYPEIATDLRHARETLENLGGGRGGKLSPDSLRKKLRAAVTQGNKKELRRVISDCVAAGMPELDNDVEKARQIMQDLVDFSEEDAKTPEALRYQLKKAIKEKDVSSLKRLIRICEEVSYPELAIDLRKARDTLNSLGEGLGGTKLFENLHENLKEAIKMKDARYLEKVVRDSVVSGMPGLEADIQKARNILDILGGGRGDLKTPDILRDQLEIAIRRKDIPSLEKIVAECETLGYPELATDLRKARNTLESLGRGRGGLKTPEMMQKRLELAMKDRDKEKLEAVIDECVAAGMPELDLLIIQARDTLENMEEYPQTGSRSPETLRNQLRKATKQRDKSALDRLIGECENAGYPELGSDLLKARSTLENLGGGRGGTMTAENIREKLRDAMIEKDKRKLDKILSKCVAVGLPELQEDIQQARSISNILAGGTGEMQSPDYLRDKLSQAIVQKNVQSLERAIEECEIAAYPELGADLRKARDTLESLTGNRGGLKSADTLREKLKTAMRQGDKDKLESVINECVAAGMPELDTQVYRARDALQTLEEDLKRGFKFPEFLREDLKSAIKHKDRESLEKLIRDCERSGYPELSSDLQMAREVLESLGGGRGGDMTPAALRQKLDDAIKNKDKRALDRTILECISAGMPELDDDIHKARCVSDIFHGGTGEKVSPGALRDQLAKAIRQKDLTNLDKTISECENALYPELGPNLRRARDVLENLGGGRGGTLSPDILRGKLRTALRMGDNAELESVIIECVAAGMPELDSDIHRARDVLEDFDHRKKVSKTLNILRKDLLEAIEAEDKDALENLIKECENAAYPELGFDLIKARDTLERLGGGRGGTISSDTLRERLKEAIKFKDKRALEKSIEESVAAGMPELQDDIQTARNVADILGGGAGGTIVSDKLSSVSVRDDLQKAIESKDIDRLEKVIRICEAAAYPELTFDLHEAKNIFENLGGDKSVSKQPEILRDEIKKAIKEKDKSALESLIKTFENIRLPELGLDLSRARDVLRNLGGDYEGNVSVKSLREKLQKAMKSKDKRLLDSVIRETVVAGIPELETDLQQARNMSDILSGGSGDKKSPAYLRNLLSRGIRQKNASCLQEAINECEAAKYPELSFDLRKARDVLEQLTGHRRGTLTPESLREKLREAAATMDQDELDNVIMECIAAGLPELDADIEKARQISQDLEMQRHRDIQSPDSLRKQLALAMKQKDAGRLEKLIDECEETGYPELGSDLRKARITLESLGGGRGGIMSPDYLRDKLKSAMETKDKEALDRAIRTSIAAGMPDLEADIQEARRMSDILAGGDGERECPFYLRDNLAKAIRSKDPQALNDAIKSCEEAGYPELGSDVRKARDVLESLGGGRGGTKSPLQLEENLITAMNAGDKEKLERAINESIAAGMPELDNTITEARNILGALKESQERVPKSAENLREELKKALREKDKPELERLIIECEAAQLAELGLDLRKARRTLQILGGGHGGSMCPDTLRKKLNDAMKLKDKITLNKAIRECVIAGFPEMDADIQQARDVADKLGGGTGDKKSPIFLRNQLLRDMRKKDPENLKKSIQECEDAGYPELASDLRKARDALESLGGGRGGILSPFALREELQKAVMEGTIDDIEEILDKCIAAGMPELDSDIEHARSKLDERRKYEASPDALRRELQKAVEAGNMAALEKAISQCEDAGHPELSSDLRNARDILESLSDGRGGSITPDSLRNQLKRATTQKNKASLERAIHDAEAAGYPEVAYDLQKARETLEKLGGGRGGIKTPESLREELKHAMKEADEPALARAIKDATAAGFPELASDVQKARDKLDQMRGGRGATKSAESLKKMLHDAVAMKNKSALEQAIKECEAAAYPELSYDLREARDALENIGGGRGGSKSPDILRNKLKSAIRQKDPIAIEKAINECVAAGQPELTGDIQQARDTLNSIGGAHKAPKSPSLLRDQLDHAAKLKDIVGLERAIAEAEAAKSPELSNKIKQARDLLDSLDGGGRSRSLSPEQVGTFLDQINASIIHKDKPKLEKAIAAAEPYRHPELEPQIQKARPLLDALDIKEKLESAFLTDNQEDIRRCVIEIEQKNLTDYLSIEVNEARSRIRGYAAPDPSAFLNRDDVSIDSRTSSRMGWYMRSAGFSHDLLISALVVLGEYERHSESQAWRNYQHFFDISNSDGSSRRVLGFDIDQIYQNLSARADEILTRNTTDEVQLMNRSGQMSYSWSRSLNEQMRAYFHNLNGTTGGGESSFGETHSMSQMSGTSRTEYQAFTASRESSQGSDNTNAHRPATERHSTTSSVRSVNRSGPATFFSQRKY</sequence>
<proteinExistence type="predicted"/>
<accession>A0A7E6EZI8</accession>
<evidence type="ECO:0000256" key="2">
    <source>
        <dbReference type="SAM" id="MobiDB-lite"/>
    </source>
</evidence>